<organism evidence="1 2">
    <name type="scientific">Catharanthus roseus</name>
    <name type="common">Madagascar periwinkle</name>
    <name type="synonym">Vinca rosea</name>
    <dbReference type="NCBI Taxonomy" id="4058"/>
    <lineage>
        <taxon>Eukaryota</taxon>
        <taxon>Viridiplantae</taxon>
        <taxon>Streptophyta</taxon>
        <taxon>Embryophyta</taxon>
        <taxon>Tracheophyta</taxon>
        <taxon>Spermatophyta</taxon>
        <taxon>Magnoliopsida</taxon>
        <taxon>eudicotyledons</taxon>
        <taxon>Gunneridae</taxon>
        <taxon>Pentapetalae</taxon>
        <taxon>asterids</taxon>
        <taxon>lamiids</taxon>
        <taxon>Gentianales</taxon>
        <taxon>Apocynaceae</taxon>
        <taxon>Rauvolfioideae</taxon>
        <taxon>Vinceae</taxon>
        <taxon>Catharanthinae</taxon>
        <taxon>Catharanthus</taxon>
    </lineage>
</organism>
<reference evidence="2" key="1">
    <citation type="journal article" date="2023" name="Nat. Plants">
        <title>Single-cell RNA sequencing provides a high-resolution roadmap for understanding the multicellular compartmentation of specialized metabolism.</title>
        <authorList>
            <person name="Sun S."/>
            <person name="Shen X."/>
            <person name="Li Y."/>
            <person name="Li Y."/>
            <person name="Wang S."/>
            <person name="Li R."/>
            <person name="Zhang H."/>
            <person name="Shen G."/>
            <person name="Guo B."/>
            <person name="Wei J."/>
            <person name="Xu J."/>
            <person name="St-Pierre B."/>
            <person name="Chen S."/>
            <person name="Sun C."/>
        </authorList>
    </citation>
    <scope>NUCLEOTIDE SEQUENCE [LARGE SCALE GENOMIC DNA]</scope>
</reference>
<comment type="caution">
    <text evidence="1">The sequence shown here is derived from an EMBL/GenBank/DDBJ whole genome shotgun (WGS) entry which is preliminary data.</text>
</comment>
<evidence type="ECO:0000313" key="1">
    <source>
        <dbReference type="EMBL" id="KAI5663543.1"/>
    </source>
</evidence>
<evidence type="ECO:0000313" key="2">
    <source>
        <dbReference type="Proteomes" id="UP001060085"/>
    </source>
</evidence>
<sequence length="293" mass="32516">MSSSLIGGSSAEGVRPSGSGMLDEDDSFTGLPSESFDSKRYESFPKNADGDDSSKLGFDEKTPYVEGDDVFISQPVTAEAQYSLSPEFASGGGFPSDMSGNGLILPLPGDMQREEGFALREWRRQNAIRLEEKKKREKEIVKEILQEAEEYKTEFYSKWKLRVENNKAAKREEEKLFLESREKFHAEVSKSYWKAIAELIPKEIPIMEKKGKKDKEKKPTIVVIQGPKPGKPTDLSRMRQILVKLKHNPPPHMKPPPSPSPSPSPSAVTPKDVKTATDPAVGKATETSSTTAK</sequence>
<name>A0ACC0AUD1_CATRO</name>
<dbReference type="Proteomes" id="UP001060085">
    <property type="component" value="Linkage Group LG05"/>
</dbReference>
<dbReference type="EMBL" id="CM044705">
    <property type="protein sequence ID" value="KAI5663543.1"/>
    <property type="molecule type" value="Genomic_DNA"/>
</dbReference>
<proteinExistence type="predicted"/>
<accession>A0ACC0AUD1</accession>
<protein>
    <submittedName>
        <fullName evidence="1">Uncharacterized protein</fullName>
    </submittedName>
</protein>
<gene>
    <name evidence="1" type="ORF">M9H77_22866</name>
</gene>
<keyword evidence="2" id="KW-1185">Reference proteome</keyword>